<proteinExistence type="predicted"/>
<feature type="transmembrane region" description="Helical" evidence="6">
    <location>
        <begin position="49"/>
        <end position="69"/>
    </location>
</feature>
<dbReference type="AlphaFoldDB" id="A0A8J6JBK5"/>
<feature type="transmembrane region" description="Helical" evidence="6">
    <location>
        <begin position="381"/>
        <end position="402"/>
    </location>
</feature>
<evidence type="ECO:0000256" key="6">
    <source>
        <dbReference type="SAM" id="Phobius"/>
    </source>
</evidence>
<dbReference type="EMBL" id="JACOPQ010000003">
    <property type="protein sequence ID" value="MBC5736426.1"/>
    <property type="molecule type" value="Genomic_DNA"/>
</dbReference>
<feature type="transmembrane region" description="Helical" evidence="6">
    <location>
        <begin position="354"/>
        <end position="375"/>
    </location>
</feature>
<dbReference type="PANTHER" id="PTHR11360">
    <property type="entry name" value="MONOCARBOXYLATE TRANSPORTER"/>
    <property type="match status" value="1"/>
</dbReference>
<protein>
    <submittedName>
        <fullName evidence="8">MFS transporter</fullName>
    </submittedName>
</protein>
<gene>
    <name evidence="8" type="ORF">H8S62_05330</name>
</gene>
<feature type="transmembrane region" description="Helical" evidence="6">
    <location>
        <begin position="102"/>
        <end position="121"/>
    </location>
</feature>
<feature type="transmembrane region" description="Helical" evidence="6">
    <location>
        <begin position="225"/>
        <end position="243"/>
    </location>
</feature>
<feature type="transmembrane region" description="Helical" evidence="6">
    <location>
        <begin position="318"/>
        <end position="342"/>
    </location>
</feature>
<dbReference type="RefSeq" id="WP_155148051.1">
    <property type="nucleotide sequence ID" value="NZ_JACOPQ010000003.1"/>
</dbReference>
<dbReference type="Gene3D" id="1.20.1250.20">
    <property type="entry name" value="MFS general substrate transporter like domains"/>
    <property type="match status" value="2"/>
</dbReference>
<feature type="transmembrane region" description="Helical" evidence="6">
    <location>
        <begin position="142"/>
        <end position="161"/>
    </location>
</feature>
<evidence type="ECO:0000256" key="1">
    <source>
        <dbReference type="ARBA" id="ARBA00004651"/>
    </source>
</evidence>
<dbReference type="InterPro" id="IPR036259">
    <property type="entry name" value="MFS_trans_sf"/>
</dbReference>
<dbReference type="GO" id="GO:0005886">
    <property type="term" value="C:plasma membrane"/>
    <property type="evidence" value="ECO:0007669"/>
    <property type="project" value="UniProtKB-SubCell"/>
</dbReference>
<comment type="subcellular location">
    <subcellularLocation>
        <location evidence="1">Cell membrane</location>
        <topology evidence="1">Multi-pass membrane protein</topology>
    </subcellularLocation>
</comment>
<keyword evidence="5 6" id="KW-0472">Membrane</keyword>
<evidence type="ECO:0000313" key="8">
    <source>
        <dbReference type="EMBL" id="MBC5736426.1"/>
    </source>
</evidence>
<dbReference type="InterPro" id="IPR011701">
    <property type="entry name" value="MFS"/>
</dbReference>
<dbReference type="SUPFAM" id="SSF103473">
    <property type="entry name" value="MFS general substrate transporter"/>
    <property type="match status" value="1"/>
</dbReference>
<dbReference type="InterPro" id="IPR050327">
    <property type="entry name" value="Proton-linked_MCT"/>
</dbReference>
<dbReference type="GO" id="GO:0022857">
    <property type="term" value="F:transmembrane transporter activity"/>
    <property type="evidence" value="ECO:0007669"/>
    <property type="project" value="InterPro"/>
</dbReference>
<keyword evidence="3 6" id="KW-0812">Transmembrane</keyword>
<evidence type="ECO:0000256" key="3">
    <source>
        <dbReference type="ARBA" id="ARBA00022692"/>
    </source>
</evidence>
<comment type="caution">
    <text evidence="8">The sequence shown here is derived from an EMBL/GenBank/DDBJ whole genome shotgun (WGS) entry which is preliminary data.</text>
</comment>
<evidence type="ECO:0000259" key="7">
    <source>
        <dbReference type="PROSITE" id="PS50850"/>
    </source>
</evidence>
<feature type="domain" description="Major facilitator superfamily (MFS) profile" evidence="7">
    <location>
        <begin position="12"/>
        <end position="406"/>
    </location>
</feature>
<dbReference type="InterPro" id="IPR020846">
    <property type="entry name" value="MFS_dom"/>
</dbReference>
<dbReference type="Pfam" id="PF07690">
    <property type="entry name" value="MFS_1"/>
    <property type="match status" value="1"/>
</dbReference>
<evidence type="ECO:0000313" key="9">
    <source>
        <dbReference type="Proteomes" id="UP000607645"/>
    </source>
</evidence>
<organism evidence="8 9">
    <name type="scientific">Lawsonibacter faecis</name>
    <dbReference type="NCBI Taxonomy" id="2763052"/>
    <lineage>
        <taxon>Bacteria</taxon>
        <taxon>Bacillati</taxon>
        <taxon>Bacillota</taxon>
        <taxon>Clostridia</taxon>
        <taxon>Eubacteriales</taxon>
        <taxon>Oscillospiraceae</taxon>
        <taxon>Lawsonibacter</taxon>
    </lineage>
</organism>
<evidence type="ECO:0000256" key="4">
    <source>
        <dbReference type="ARBA" id="ARBA00022989"/>
    </source>
</evidence>
<evidence type="ECO:0000256" key="5">
    <source>
        <dbReference type="ARBA" id="ARBA00023136"/>
    </source>
</evidence>
<keyword evidence="2" id="KW-0813">Transport</keyword>
<keyword evidence="4 6" id="KW-1133">Transmembrane helix</keyword>
<reference evidence="8" key="1">
    <citation type="submission" date="2020-08" db="EMBL/GenBank/DDBJ databases">
        <title>Genome public.</title>
        <authorList>
            <person name="Liu C."/>
            <person name="Sun Q."/>
        </authorList>
    </citation>
    <scope>NUCLEOTIDE SEQUENCE</scope>
    <source>
        <strain evidence="8">NSJ-52</strain>
    </source>
</reference>
<evidence type="ECO:0000256" key="2">
    <source>
        <dbReference type="ARBA" id="ARBA00022448"/>
    </source>
</evidence>
<feature type="transmembrane region" description="Helical" evidence="6">
    <location>
        <begin position="293"/>
        <end position="312"/>
    </location>
</feature>
<name>A0A8J6JBK5_9FIRM</name>
<feature type="transmembrane region" description="Helical" evidence="6">
    <location>
        <begin position="76"/>
        <end position="96"/>
    </location>
</feature>
<sequence>MEQTNSRQNGVRFLYAAVGLVVLLFAGFVYGWSIFAAPIGADFPAWSKAQLSLTFTICMAFFCLGGFAAGNLSKKIPVRVNVIFSAALFLVGFFLVSRADSLPMLYVSYGVLCGTASGFAYNSVMSTMTKWFPNSQGTISGVLLMGFGSSSMVLGSLFDAMTPAETGAWRQTFLIMGIIMAAVIFIGAFFFKMPPPSAAPAAKAKQADGSGRDLTPTQMLRTSSFWLFFLWAILISGIGLAVISQAKPFASAIGVAVDAGVITFVVGFISICNGLGRVVFGGLFDKLGWKRTMTIVNAVSLVGVIILIAALFTKAFPLVVVGFIVTGLGYGGAPTMGSAVISDFFGQKNYPVNFSINNMNLLVASFAGTIAGALYDASQSYVSTLVVLAVCSVVAFVVMNCIRRPK</sequence>
<feature type="transmembrane region" description="Helical" evidence="6">
    <location>
        <begin position="173"/>
        <end position="191"/>
    </location>
</feature>
<feature type="transmembrane region" description="Helical" evidence="6">
    <location>
        <begin position="12"/>
        <end position="37"/>
    </location>
</feature>
<keyword evidence="9" id="KW-1185">Reference proteome</keyword>
<feature type="transmembrane region" description="Helical" evidence="6">
    <location>
        <begin position="249"/>
        <end position="272"/>
    </location>
</feature>
<accession>A0A8J6JBK5</accession>
<dbReference type="PROSITE" id="PS50850">
    <property type="entry name" value="MFS"/>
    <property type="match status" value="1"/>
</dbReference>
<dbReference type="Proteomes" id="UP000607645">
    <property type="component" value="Unassembled WGS sequence"/>
</dbReference>